<protein>
    <submittedName>
        <fullName evidence="5">HK97 family phage prohead protease</fullName>
    </submittedName>
</protein>
<dbReference type="GO" id="GO:0008233">
    <property type="term" value="F:peptidase activity"/>
    <property type="evidence" value="ECO:0007669"/>
    <property type="project" value="UniProtKB-KW"/>
</dbReference>
<keyword evidence="1" id="KW-1188">Viral release from host cell</keyword>
<dbReference type="InterPro" id="IPR006433">
    <property type="entry name" value="Prohead_protease"/>
</dbReference>
<proteinExistence type="predicted"/>
<dbReference type="Proteomes" id="UP000502611">
    <property type="component" value="Chromosome"/>
</dbReference>
<dbReference type="NCBIfam" id="TIGR01543">
    <property type="entry name" value="proheadase_HK97"/>
    <property type="match status" value="1"/>
</dbReference>
<feature type="domain" description="Prohead serine protease" evidence="4">
    <location>
        <begin position="6"/>
        <end position="160"/>
    </location>
</feature>
<organism evidence="5 6">
    <name type="scientific">Sphingobium yanoikuyae</name>
    <name type="common">Sphingomonas yanoikuyae</name>
    <dbReference type="NCBI Taxonomy" id="13690"/>
    <lineage>
        <taxon>Bacteria</taxon>
        <taxon>Pseudomonadati</taxon>
        <taxon>Pseudomonadota</taxon>
        <taxon>Alphaproteobacteria</taxon>
        <taxon>Sphingomonadales</taxon>
        <taxon>Sphingomonadaceae</taxon>
        <taxon>Sphingobium</taxon>
    </lineage>
</organism>
<evidence type="ECO:0000256" key="1">
    <source>
        <dbReference type="ARBA" id="ARBA00022612"/>
    </source>
</evidence>
<evidence type="ECO:0000313" key="5">
    <source>
        <dbReference type="EMBL" id="QJR05457.1"/>
    </source>
</evidence>
<keyword evidence="2 5" id="KW-0645">Protease</keyword>
<dbReference type="EMBL" id="CP053021">
    <property type="protein sequence ID" value="QJR05457.1"/>
    <property type="molecule type" value="Genomic_DNA"/>
</dbReference>
<evidence type="ECO:0000256" key="2">
    <source>
        <dbReference type="ARBA" id="ARBA00022670"/>
    </source>
</evidence>
<dbReference type="Pfam" id="PF04586">
    <property type="entry name" value="Peptidase_S78"/>
    <property type="match status" value="1"/>
</dbReference>
<evidence type="ECO:0000259" key="4">
    <source>
        <dbReference type="Pfam" id="PF04586"/>
    </source>
</evidence>
<evidence type="ECO:0000256" key="3">
    <source>
        <dbReference type="ARBA" id="ARBA00022801"/>
    </source>
</evidence>
<reference evidence="5 6" key="1">
    <citation type="submission" date="2020-04" db="EMBL/GenBank/DDBJ databases">
        <title>The Whole Genome Analysis of High salt-tolerant Sphingobium yanoikuyae YC-XJ2 with Aryl organophosphorus flame retardants (aryl-OPFRs)-degrading capacity and characteristics of Related phosphotriesterase.</title>
        <authorList>
            <person name="Li X."/>
        </authorList>
    </citation>
    <scope>NUCLEOTIDE SEQUENCE [LARGE SCALE GENOMIC DNA]</scope>
    <source>
        <strain evidence="5 6">YC-XJ2</strain>
    </source>
</reference>
<name>A0A6M4GI07_SPHYA</name>
<keyword evidence="3" id="KW-0378">Hydrolase</keyword>
<accession>A0A6M4GI07</accession>
<evidence type="ECO:0000313" key="6">
    <source>
        <dbReference type="Proteomes" id="UP000502611"/>
    </source>
</evidence>
<dbReference type="GO" id="GO:0006508">
    <property type="term" value="P:proteolysis"/>
    <property type="evidence" value="ECO:0007669"/>
    <property type="project" value="UniProtKB-KW"/>
</dbReference>
<dbReference type="AlphaFoldDB" id="A0A6M4GI07"/>
<dbReference type="InterPro" id="IPR054613">
    <property type="entry name" value="Peptidase_S78_dom"/>
</dbReference>
<sequence length="196" mass="21928">MALTDFELREATAEQKRGYGYAAMFNSDSLDLGGFIERIEPGAFARSLAEVAAGTRNIYALWAHDTSLPLGSTRSGKLVLGEDARGLTFDLSVDRFTDQQRSALEDGDLQVSFGFRVREDRWEKRDGDIIVRSLIDVDLSEISLVINPAYPSTEAALRSLDDWRSSQKVAEPFKEGDVSTELVKRYLLFRLGRRGL</sequence>
<gene>
    <name evidence="5" type="ORF">HH800_15655</name>
</gene>